<proteinExistence type="predicted"/>
<comment type="caution">
    <text evidence="2">The sequence shown here is derived from an EMBL/GenBank/DDBJ whole genome shotgun (WGS) entry which is preliminary data.</text>
</comment>
<evidence type="ECO:0000256" key="1">
    <source>
        <dbReference type="SAM" id="Phobius"/>
    </source>
</evidence>
<keyword evidence="1" id="KW-0812">Transmembrane</keyword>
<protein>
    <submittedName>
        <fullName evidence="2">Uncharacterized protein</fullName>
    </submittedName>
</protein>
<accession>A0A645DD05</accession>
<name>A0A645DD05_9ZZZZ</name>
<feature type="transmembrane region" description="Helical" evidence="1">
    <location>
        <begin position="12"/>
        <end position="33"/>
    </location>
</feature>
<reference evidence="2" key="1">
    <citation type="submission" date="2019-08" db="EMBL/GenBank/DDBJ databases">
        <authorList>
            <person name="Kucharzyk K."/>
            <person name="Murdoch R.W."/>
            <person name="Higgins S."/>
            <person name="Loffler F."/>
        </authorList>
    </citation>
    <scope>NUCLEOTIDE SEQUENCE</scope>
</reference>
<keyword evidence="1" id="KW-0472">Membrane</keyword>
<feature type="transmembrane region" description="Helical" evidence="1">
    <location>
        <begin position="53"/>
        <end position="73"/>
    </location>
</feature>
<keyword evidence="1" id="KW-1133">Transmembrane helix</keyword>
<dbReference type="AlphaFoldDB" id="A0A645DD05"/>
<organism evidence="2">
    <name type="scientific">bioreactor metagenome</name>
    <dbReference type="NCBI Taxonomy" id="1076179"/>
    <lineage>
        <taxon>unclassified sequences</taxon>
        <taxon>metagenomes</taxon>
        <taxon>ecological metagenomes</taxon>
    </lineage>
</organism>
<dbReference type="EMBL" id="VSSQ01034846">
    <property type="protein sequence ID" value="MPM86918.1"/>
    <property type="molecule type" value="Genomic_DNA"/>
</dbReference>
<gene>
    <name evidence="2" type="ORF">SDC9_134011</name>
</gene>
<feature type="transmembrane region" description="Helical" evidence="1">
    <location>
        <begin position="85"/>
        <end position="109"/>
    </location>
</feature>
<evidence type="ECO:0000313" key="2">
    <source>
        <dbReference type="EMBL" id="MPM86918.1"/>
    </source>
</evidence>
<sequence length="118" mass="11404">MISLFPANASFNSCGVVTVIVLSGIGVGTGVGFGVEGGTGVGSTVGSTVGAGVAGAFVGTTVGLGAVVGCGVVTTTSLFDSCIGFSLTVVFSAFIFPFTFAISVVTTFVNFPSPDTST</sequence>